<dbReference type="AlphaFoldDB" id="A0A8K0TBC6"/>
<reference evidence="2" key="1">
    <citation type="journal article" date="2021" name="Nat. Commun.">
        <title>Genetic determinants of endophytism in the Arabidopsis root mycobiome.</title>
        <authorList>
            <person name="Mesny F."/>
            <person name="Miyauchi S."/>
            <person name="Thiergart T."/>
            <person name="Pickel B."/>
            <person name="Atanasova L."/>
            <person name="Karlsson M."/>
            <person name="Huettel B."/>
            <person name="Barry K.W."/>
            <person name="Haridas S."/>
            <person name="Chen C."/>
            <person name="Bauer D."/>
            <person name="Andreopoulos W."/>
            <person name="Pangilinan J."/>
            <person name="LaButti K."/>
            <person name="Riley R."/>
            <person name="Lipzen A."/>
            <person name="Clum A."/>
            <person name="Drula E."/>
            <person name="Henrissat B."/>
            <person name="Kohler A."/>
            <person name="Grigoriev I.V."/>
            <person name="Martin F.M."/>
            <person name="Hacquard S."/>
        </authorList>
    </citation>
    <scope>NUCLEOTIDE SEQUENCE</scope>
    <source>
        <strain evidence="2">MPI-CAGE-AT-0016</strain>
    </source>
</reference>
<gene>
    <name evidence="2" type="ORF">B0T11DRAFT_288480</name>
</gene>
<sequence>MATATAPARPEPLDPIPPNLSTLLSGLLTASELSQLTNQLLSSWARNKQVFWTGNLRDKARKWAVSRGMTTLSMAMGPLLEDNNPLRLEKGKKAISKYMKGASALFAWFATADDFVTIVCPPPPTHFNPEGRTTMQLIELPILIGVFGGRAVPKINIVHPTVKRAVGFTYQFWPTDESHEWKKEYAKDCKSKTKWLKRAETSLTSQLENLLRQRMTDLGQRRICLIILPQNTVQATRQLPTNDKNNIKHMNSCTQLSPQTKATVKQAKVKSTLVEPPLVSNGIHNRKILKVTSHTSTSITTSNNRTGTKKSKSPLTTETDSLSQSRKKLSPVPPGQARRGCSDTPKRAGKDSGASQKTKQKKRKKRKKNKAAPPKT</sequence>
<keyword evidence="3" id="KW-1185">Reference proteome</keyword>
<dbReference type="EMBL" id="JAGPXD010000005">
    <property type="protein sequence ID" value="KAH7354348.1"/>
    <property type="molecule type" value="Genomic_DNA"/>
</dbReference>
<feature type="compositionally biased region" description="Polar residues" evidence="1">
    <location>
        <begin position="313"/>
        <end position="324"/>
    </location>
</feature>
<evidence type="ECO:0000313" key="2">
    <source>
        <dbReference type="EMBL" id="KAH7354348.1"/>
    </source>
</evidence>
<feature type="compositionally biased region" description="Basic and acidic residues" evidence="1">
    <location>
        <begin position="340"/>
        <end position="350"/>
    </location>
</feature>
<feature type="compositionally biased region" description="Low complexity" evidence="1">
    <location>
        <begin position="292"/>
        <end position="306"/>
    </location>
</feature>
<accession>A0A8K0TBC6</accession>
<feature type="compositionally biased region" description="Basic residues" evidence="1">
    <location>
        <begin position="358"/>
        <end position="370"/>
    </location>
</feature>
<evidence type="ECO:0000256" key="1">
    <source>
        <dbReference type="SAM" id="MobiDB-lite"/>
    </source>
</evidence>
<comment type="caution">
    <text evidence="2">The sequence shown here is derived from an EMBL/GenBank/DDBJ whole genome shotgun (WGS) entry which is preliminary data.</text>
</comment>
<protein>
    <submittedName>
        <fullName evidence="2">Uncharacterized protein</fullName>
    </submittedName>
</protein>
<feature type="region of interest" description="Disordered" evidence="1">
    <location>
        <begin position="285"/>
        <end position="376"/>
    </location>
</feature>
<name>A0A8K0TBC6_9PEZI</name>
<proteinExistence type="predicted"/>
<evidence type="ECO:0000313" key="3">
    <source>
        <dbReference type="Proteomes" id="UP000813385"/>
    </source>
</evidence>
<dbReference type="Proteomes" id="UP000813385">
    <property type="component" value="Unassembled WGS sequence"/>
</dbReference>
<organism evidence="2 3">
    <name type="scientific">Plectosphaerella cucumerina</name>
    <dbReference type="NCBI Taxonomy" id="40658"/>
    <lineage>
        <taxon>Eukaryota</taxon>
        <taxon>Fungi</taxon>
        <taxon>Dikarya</taxon>
        <taxon>Ascomycota</taxon>
        <taxon>Pezizomycotina</taxon>
        <taxon>Sordariomycetes</taxon>
        <taxon>Hypocreomycetidae</taxon>
        <taxon>Glomerellales</taxon>
        <taxon>Plectosphaerellaceae</taxon>
        <taxon>Plectosphaerella</taxon>
    </lineage>
</organism>
<dbReference type="OrthoDB" id="5232980at2759"/>